<dbReference type="SUPFAM" id="SSF56935">
    <property type="entry name" value="Porins"/>
    <property type="match status" value="1"/>
</dbReference>
<comment type="caution">
    <text evidence="1">The sequence shown here is derived from an EMBL/GenBank/DDBJ whole genome shotgun (WGS) entry which is preliminary data.</text>
</comment>
<gene>
    <name evidence="1" type="ORF">LCGC14_0582330</name>
</gene>
<sequence>MKNTLKYSSLLLMLVTTNALAELIPDWLEQIKVHGFATQGLIFTTDNNFYGHSDRGSADFTELGINANAQVLPKVRLAGQLLSRHAGNMDDGSLRVDYALLDINLIASSQGNLGIYLGRIKTPLGLYNETRDIGHTRASVFTQQAIYFDKVRDLTMSADGVHLYGQYFLPNGTLLLQAGIGYALPDNNVEQTYLGQNWQGKLEANKPALVGRIMYEHDGGRWVYALSGASLELDFNAGANDLINSGKLAIDYTILSTQFNGEKWQLTAEGAIQKSNFIGIEGPFTDADAKPLSLTFEAKYRFTPKWQAFVRSETFYLDKKDRYGRSATQSLQQLSDSLYGGQLPVPPAYNRYSQAWIFGGRWDINNNLMAAADYHIIKGGAILSGMDNDMNETKKFWDMFAVSLSYRF</sequence>
<proteinExistence type="predicted"/>
<dbReference type="EMBL" id="LAZR01000885">
    <property type="protein sequence ID" value="KKN55421.1"/>
    <property type="molecule type" value="Genomic_DNA"/>
</dbReference>
<evidence type="ECO:0000313" key="1">
    <source>
        <dbReference type="EMBL" id="KKN55421.1"/>
    </source>
</evidence>
<reference evidence="1" key="1">
    <citation type="journal article" date="2015" name="Nature">
        <title>Complex archaea that bridge the gap between prokaryotes and eukaryotes.</title>
        <authorList>
            <person name="Spang A."/>
            <person name="Saw J.H."/>
            <person name="Jorgensen S.L."/>
            <person name="Zaremba-Niedzwiedzka K."/>
            <person name="Martijn J."/>
            <person name="Lind A.E."/>
            <person name="van Eijk R."/>
            <person name="Schleper C."/>
            <person name="Guy L."/>
            <person name="Ettema T.J."/>
        </authorList>
    </citation>
    <scope>NUCLEOTIDE SEQUENCE</scope>
</reference>
<name>A0A0F9U271_9ZZZZ</name>
<accession>A0A0F9U271</accession>
<protein>
    <submittedName>
        <fullName evidence="1">Uncharacterized protein</fullName>
    </submittedName>
</protein>
<organism evidence="1">
    <name type="scientific">marine sediment metagenome</name>
    <dbReference type="NCBI Taxonomy" id="412755"/>
    <lineage>
        <taxon>unclassified sequences</taxon>
        <taxon>metagenomes</taxon>
        <taxon>ecological metagenomes</taxon>
    </lineage>
</organism>
<dbReference type="AlphaFoldDB" id="A0A0F9U271"/>